<dbReference type="SUPFAM" id="SSF56112">
    <property type="entry name" value="Protein kinase-like (PK-like)"/>
    <property type="match status" value="1"/>
</dbReference>
<dbReference type="PROSITE" id="PS50082">
    <property type="entry name" value="WD_REPEATS_2"/>
    <property type="match status" value="7"/>
</dbReference>
<dbReference type="InterPro" id="IPR011009">
    <property type="entry name" value="Kinase-like_dom_sf"/>
</dbReference>
<dbReference type="AlphaFoldDB" id="A0AAV3XA79"/>
<dbReference type="Gene3D" id="1.10.510.10">
    <property type="entry name" value="Transferase(Phosphotransferase) domain 1"/>
    <property type="match status" value="1"/>
</dbReference>
<feature type="repeat" description="WD" evidence="3">
    <location>
        <begin position="453"/>
        <end position="494"/>
    </location>
</feature>
<dbReference type="PANTHER" id="PTHR44019:SF8">
    <property type="entry name" value="POC1 CENTRIOLAR PROTEIN HOMOLOG"/>
    <property type="match status" value="1"/>
</dbReference>
<feature type="repeat" description="WD" evidence="3">
    <location>
        <begin position="495"/>
        <end position="536"/>
    </location>
</feature>
<keyword evidence="5" id="KW-0418">Kinase</keyword>
<dbReference type="Gene3D" id="3.30.200.20">
    <property type="entry name" value="Phosphorylase Kinase, domain 1"/>
    <property type="match status" value="1"/>
</dbReference>
<dbReference type="InterPro" id="IPR001680">
    <property type="entry name" value="WD40_rpt"/>
</dbReference>
<dbReference type="InterPro" id="IPR036322">
    <property type="entry name" value="WD40_repeat_dom_sf"/>
</dbReference>
<evidence type="ECO:0000256" key="1">
    <source>
        <dbReference type="ARBA" id="ARBA00022574"/>
    </source>
</evidence>
<evidence type="ECO:0000256" key="3">
    <source>
        <dbReference type="PROSITE-ProRule" id="PRU00221"/>
    </source>
</evidence>
<dbReference type="PANTHER" id="PTHR44019">
    <property type="entry name" value="WD REPEAT-CONTAINING PROTEIN 55"/>
    <property type="match status" value="1"/>
</dbReference>
<dbReference type="Gene3D" id="2.130.10.10">
    <property type="entry name" value="YVTN repeat-like/Quinoprotein amine dehydrogenase"/>
    <property type="match status" value="4"/>
</dbReference>
<dbReference type="CDD" id="cd00200">
    <property type="entry name" value="WD40"/>
    <property type="match status" value="1"/>
</dbReference>
<protein>
    <submittedName>
        <fullName evidence="5">Serine/Threonine protein kinase with WD40 repeats</fullName>
    </submittedName>
</protein>
<feature type="repeat" description="WD" evidence="3">
    <location>
        <begin position="537"/>
        <end position="572"/>
    </location>
</feature>
<dbReference type="GO" id="GO:0005524">
    <property type="term" value="F:ATP binding"/>
    <property type="evidence" value="ECO:0007669"/>
    <property type="project" value="InterPro"/>
</dbReference>
<keyword evidence="5" id="KW-0723">Serine/threonine-protein kinase</keyword>
<feature type="domain" description="Protein kinase" evidence="4">
    <location>
        <begin position="7"/>
        <end position="263"/>
    </location>
</feature>
<comment type="caution">
    <text evidence="5">The sequence shown here is derived from an EMBL/GenBank/DDBJ whole genome shotgun (WGS) entry which is preliminary data.</text>
</comment>
<dbReference type="Pfam" id="PF00400">
    <property type="entry name" value="WD40"/>
    <property type="match status" value="3"/>
</dbReference>
<dbReference type="Pfam" id="PF00069">
    <property type="entry name" value="Pkinase"/>
    <property type="match status" value="1"/>
</dbReference>
<feature type="repeat" description="WD" evidence="3">
    <location>
        <begin position="409"/>
        <end position="441"/>
    </location>
</feature>
<feature type="repeat" description="WD" evidence="3">
    <location>
        <begin position="288"/>
        <end position="322"/>
    </location>
</feature>
<evidence type="ECO:0000313" key="6">
    <source>
        <dbReference type="Proteomes" id="UP001050975"/>
    </source>
</evidence>
<dbReference type="SMART" id="SM00220">
    <property type="entry name" value="S_TKc"/>
    <property type="match status" value="1"/>
</dbReference>
<dbReference type="GO" id="GO:0004674">
    <property type="term" value="F:protein serine/threonine kinase activity"/>
    <property type="evidence" value="ECO:0007669"/>
    <property type="project" value="UniProtKB-KW"/>
</dbReference>
<dbReference type="SMART" id="SM00320">
    <property type="entry name" value="WD40"/>
    <property type="match status" value="7"/>
</dbReference>
<accession>A0AAV3XA79</accession>
<feature type="repeat" description="WD" evidence="3">
    <location>
        <begin position="323"/>
        <end position="364"/>
    </location>
</feature>
<dbReference type="InterPro" id="IPR015943">
    <property type="entry name" value="WD40/YVTN_repeat-like_dom_sf"/>
</dbReference>
<dbReference type="EMBL" id="BLAY01000042">
    <property type="protein sequence ID" value="GET38293.1"/>
    <property type="molecule type" value="Genomic_DNA"/>
</dbReference>
<feature type="repeat" description="WD" evidence="3">
    <location>
        <begin position="365"/>
        <end position="408"/>
    </location>
</feature>
<reference evidence="5" key="1">
    <citation type="submission" date="2019-10" db="EMBL/GenBank/DDBJ databases">
        <title>Draft genome sequece of Microseira wollei NIES-4236.</title>
        <authorList>
            <person name="Yamaguchi H."/>
            <person name="Suzuki S."/>
            <person name="Kawachi M."/>
        </authorList>
    </citation>
    <scope>NUCLEOTIDE SEQUENCE</scope>
    <source>
        <strain evidence="5">NIES-4236</strain>
    </source>
</reference>
<keyword evidence="2" id="KW-0677">Repeat</keyword>
<dbReference type="PROSITE" id="PS00678">
    <property type="entry name" value="WD_REPEATS_1"/>
    <property type="match status" value="4"/>
</dbReference>
<name>A0AAV3XA79_9CYAN</name>
<dbReference type="InterPro" id="IPR055442">
    <property type="entry name" value="Beta-prop_EML-like_2nd"/>
</dbReference>
<evidence type="ECO:0000259" key="4">
    <source>
        <dbReference type="PROSITE" id="PS50011"/>
    </source>
</evidence>
<dbReference type="Pfam" id="PF23414">
    <property type="entry name" value="Beta-prop_EML_2"/>
    <property type="match status" value="1"/>
</dbReference>
<dbReference type="PRINTS" id="PR00320">
    <property type="entry name" value="GPROTEINBRPT"/>
</dbReference>
<keyword evidence="6" id="KW-1185">Reference proteome</keyword>
<dbReference type="InterPro" id="IPR050505">
    <property type="entry name" value="WDR55/POC1"/>
</dbReference>
<dbReference type="RefSeq" id="WP_226581270.1">
    <property type="nucleotide sequence ID" value="NZ_BLAY01000042.1"/>
</dbReference>
<gene>
    <name evidence="5" type="ORF">MiSe_30490</name>
</gene>
<dbReference type="InterPro" id="IPR020472">
    <property type="entry name" value="WD40_PAC1"/>
</dbReference>
<dbReference type="CDD" id="cd14014">
    <property type="entry name" value="STKc_PknB_like"/>
    <property type="match status" value="1"/>
</dbReference>
<dbReference type="InterPro" id="IPR019775">
    <property type="entry name" value="WD40_repeat_CS"/>
</dbReference>
<dbReference type="PROSITE" id="PS50011">
    <property type="entry name" value="PROTEIN_KINASE_DOM"/>
    <property type="match status" value="1"/>
</dbReference>
<proteinExistence type="predicted"/>
<keyword evidence="5" id="KW-0808">Transferase</keyword>
<dbReference type="SUPFAM" id="SSF50978">
    <property type="entry name" value="WD40 repeat-like"/>
    <property type="match status" value="1"/>
</dbReference>
<dbReference type="Proteomes" id="UP001050975">
    <property type="component" value="Unassembled WGS sequence"/>
</dbReference>
<organism evidence="5 6">
    <name type="scientific">Microseira wollei NIES-4236</name>
    <dbReference type="NCBI Taxonomy" id="2530354"/>
    <lineage>
        <taxon>Bacteria</taxon>
        <taxon>Bacillati</taxon>
        <taxon>Cyanobacteriota</taxon>
        <taxon>Cyanophyceae</taxon>
        <taxon>Oscillatoriophycideae</taxon>
        <taxon>Aerosakkonematales</taxon>
        <taxon>Aerosakkonemataceae</taxon>
        <taxon>Microseira</taxon>
    </lineage>
</organism>
<evidence type="ECO:0000313" key="5">
    <source>
        <dbReference type="EMBL" id="GET38293.1"/>
    </source>
</evidence>
<sequence>MLLLHRYRIIELIAQGGFSKTFLAVDEFQSPALSCVVKEFWIQNQEKTITILEREAGKLKELGKHPQIPALLDFFESDGFFYWVQELIDGMNLAKVIELEGVFNESQVWDLLNNLLPVLKFIHERDVIHGDIKPANIIRVENKAPPWGIRSPGLPPGNDKVGLFVLVGFGNSMGSAEYVAPEQLGGKAVFASDLYSLGVSCVYLLTGVSPFNLSPGIWREYLQEKISDRFSHLLDKLLQNDPKQRFQSADEVMRIMGKKSQILNLKSHISNSPCLQTLTGHGGLFSGVNSVAISPDNQILASGSDDKTVRLWNVETGEAIATLFGHTNFVQSVAFSPDGTILASGSDDKMIKLWDLQTYEEICTLSEHSRPVKSVKFSPRGEGRILASGSWDKTIKLWDLEAKKAICTITGHQLQVTCVTFSPDGRYLASASFDRTVRLWDWQNWELLTHQILSGHSWPVFSVAFSPKGDILATGSGDNTIKLWDLKTGQEIRTILGHSWSVVAVAFSPDGETLISGSWDKTVKLWQVSTGKEIDTLAGHLDAVSTVAVSPNGQIIASGSKDKTIKLWRRDA</sequence>
<evidence type="ECO:0000256" key="2">
    <source>
        <dbReference type="ARBA" id="ARBA00022737"/>
    </source>
</evidence>
<keyword evidence="1 3" id="KW-0853">WD repeat</keyword>
<dbReference type="PROSITE" id="PS50294">
    <property type="entry name" value="WD_REPEATS_REGION"/>
    <property type="match status" value="7"/>
</dbReference>
<dbReference type="InterPro" id="IPR000719">
    <property type="entry name" value="Prot_kinase_dom"/>
</dbReference>